<evidence type="ECO:0000313" key="3">
    <source>
        <dbReference type="Proteomes" id="UP000253934"/>
    </source>
</evidence>
<protein>
    <recommendedName>
        <fullName evidence="1">Gcp-like domain-containing protein</fullName>
    </recommendedName>
</protein>
<dbReference type="SUPFAM" id="SSF53067">
    <property type="entry name" value="Actin-like ATPase domain"/>
    <property type="match status" value="1"/>
</dbReference>
<evidence type="ECO:0000259" key="1">
    <source>
        <dbReference type="Pfam" id="PF00814"/>
    </source>
</evidence>
<comment type="caution">
    <text evidence="2">The sequence shown here is derived from an EMBL/GenBank/DDBJ whole genome shotgun (WGS) entry which is preliminary data.</text>
</comment>
<feature type="domain" description="Gcp-like" evidence="1">
    <location>
        <begin position="50"/>
        <end position="134"/>
    </location>
</feature>
<gene>
    <name evidence="2" type="ORF">DCC88_09240</name>
</gene>
<evidence type="ECO:0000313" key="2">
    <source>
        <dbReference type="EMBL" id="RDB35588.1"/>
    </source>
</evidence>
<name>A0A369KP13_9BACT</name>
<keyword evidence="3" id="KW-1185">Reference proteome</keyword>
<organism evidence="2 3">
    <name type="scientific">Spirobacillus cienkowskii</name>
    <dbReference type="NCBI Taxonomy" id="495820"/>
    <lineage>
        <taxon>Bacteria</taxon>
        <taxon>Pseudomonadati</taxon>
        <taxon>Bdellovibrionota</taxon>
        <taxon>Oligoflexia</taxon>
        <taxon>Silvanigrellales</taxon>
        <taxon>Spirobacillus</taxon>
    </lineage>
</organism>
<dbReference type="InterPro" id="IPR043129">
    <property type="entry name" value="ATPase_NBD"/>
</dbReference>
<dbReference type="AlphaFoldDB" id="A0A369KP13"/>
<proteinExistence type="predicted"/>
<reference evidence="2" key="1">
    <citation type="submission" date="2018-04" db="EMBL/GenBank/DDBJ databases">
        <title>Draft genome sequence of the Candidatus Spirobacillus cienkowskii, a pathogen of freshwater Daphnia species, reconstructed from hemolymph metagenomic reads.</title>
        <authorList>
            <person name="Bresciani L."/>
            <person name="Lemos L.N."/>
            <person name="Wale N."/>
            <person name="Lin J.Y."/>
            <person name="Fernandes G.R."/>
            <person name="Duffy M.A."/>
            <person name="Rodrigues J.M."/>
        </authorList>
    </citation>
    <scope>NUCLEOTIDE SEQUENCE [LARGE SCALE GENOMIC DNA]</scope>
    <source>
        <strain evidence="2">Binning01</strain>
    </source>
</reference>
<dbReference type="InterPro" id="IPR000905">
    <property type="entry name" value="Gcp-like_dom"/>
</dbReference>
<sequence length="214" mass="23880">MLLQCQQPLLLLLTHRRGAAMFLCSDTKNLSNFLISEKNIFSILLSNLQNKIQTENVEYLKFDGLIFTRAIGKTAENLYLLYTKTLELANLTPHQIKTIVVGIGPGSFTGLRLGCAFINGMKVANITTHLLPVATLLTPELLSICESQNCKNICIEQLDEFSEDDESSGNVTFFDLLICLQKAHSEKRNFVESLIPEYGKEPGPVVKLKEEMGL</sequence>
<accession>A0A369KP13</accession>
<dbReference type="Proteomes" id="UP000253934">
    <property type="component" value="Unassembled WGS sequence"/>
</dbReference>
<dbReference type="Pfam" id="PF00814">
    <property type="entry name" value="TsaD"/>
    <property type="match status" value="1"/>
</dbReference>
<dbReference type="Gene3D" id="3.30.420.40">
    <property type="match status" value="1"/>
</dbReference>
<dbReference type="EMBL" id="QOVW01000080">
    <property type="protein sequence ID" value="RDB35588.1"/>
    <property type="molecule type" value="Genomic_DNA"/>
</dbReference>